<evidence type="ECO:0000313" key="3">
    <source>
        <dbReference type="EMBL" id="OOV35118.1"/>
    </source>
</evidence>
<evidence type="ECO:0000256" key="1">
    <source>
        <dbReference type="PROSITE-ProRule" id="PRU00339"/>
    </source>
</evidence>
<feature type="repeat" description="TPR" evidence="1">
    <location>
        <begin position="109"/>
        <end position="142"/>
    </location>
</feature>
<dbReference type="PROSITE" id="PS50005">
    <property type="entry name" value="TPR"/>
    <property type="match status" value="3"/>
</dbReference>
<feature type="region of interest" description="Disordered" evidence="2">
    <location>
        <begin position="1"/>
        <end position="30"/>
    </location>
</feature>
<dbReference type="Proteomes" id="UP000242590">
    <property type="component" value="Unassembled WGS sequence"/>
</dbReference>
<name>A0A1T1D2Y4_9SYNE</name>
<keyword evidence="1" id="KW-0802">TPR repeat</keyword>
<dbReference type="GO" id="GO:0016757">
    <property type="term" value="F:glycosyltransferase activity"/>
    <property type="evidence" value="ECO:0007669"/>
    <property type="project" value="InterPro"/>
</dbReference>
<organism evidence="3 4">
    <name type="scientific">Candidatus Synechococcus spongiarum LMB bulk15N</name>
    <dbReference type="NCBI Taxonomy" id="1943583"/>
    <lineage>
        <taxon>Bacteria</taxon>
        <taxon>Bacillati</taxon>
        <taxon>Cyanobacteriota</taxon>
        <taxon>Cyanophyceae</taxon>
        <taxon>Synechococcales</taxon>
        <taxon>Synechococcaceae</taxon>
        <taxon>Synechococcus</taxon>
    </lineage>
</organism>
<dbReference type="Pfam" id="PF13414">
    <property type="entry name" value="TPR_11"/>
    <property type="match status" value="1"/>
</dbReference>
<dbReference type="OrthoDB" id="485389at2"/>
<dbReference type="InterPro" id="IPR019734">
    <property type="entry name" value="TPR_rpt"/>
</dbReference>
<protein>
    <submittedName>
        <fullName evidence="3">Uncharacterized protein</fullName>
    </submittedName>
</protein>
<evidence type="ECO:0000313" key="4">
    <source>
        <dbReference type="Proteomes" id="UP000242590"/>
    </source>
</evidence>
<reference evidence="3 4" key="1">
    <citation type="submission" date="2017-02" db="EMBL/GenBank/DDBJ databases">
        <title>Draft Genome Sequences of 'Candidatus Synechococcus spongiarum', Cyanobacterial Symbionts of the Mediterranean Sponge Aplysina aerophoba from two locations.</title>
        <authorList>
            <person name="Slaby B.M."/>
            <person name="Hentschel U."/>
        </authorList>
    </citation>
    <scope>NUCLEOTIDE SEQUENCE [LARGE SCALE GENOMIC DNA]</scope>
    <source>
        <strain evidence="3">LMB bulk15N</strain>
    </source>
</reference>
<dbReference type="Gene3D" id="1.25.40.10">
    <property type="entry name" value="Tetratricopeptide repeat domain"/>
    <property type="match status" value="2"/>
</dbReference>
<gene>
    <name evidence="3" type="ORF">BV53_04345</name>
</gene>
<sequence>MMKKKTKSPKGSKGFGILKKGASSPTPTKAGKLRKEAAITYGKLLEEARICYTQGRTQEMIPLLRKAIAINPDYPEAYSNLGLALQAQDDLEAAIASYEKAIAINPNYPEVYSNLGVALMEQGDLQGAIASYEKAVATNPNYPEAYSNLGLALQAQGDLEAAIASHEKAIAINPSDPVAYVNLSLVQLLRGDYERGWQGYERRFQDPDNKLLVAHPQGERWDGHNLASGEPLILVSEQGLGDTLQFMRYVLYLNQTGNTAACLCAPTKLHDLIKASGITTIIYSPEEGNQLSKGKWLSLLSLPQYLNVSPANPLIDTPYIKVPEQRVGHWQQKLAAEKRPIVGINWHGSPSGTKLGKSLPLTTLTPIIEKTDASLLSLQKGDGAEQMADCSFRHRFVGCQEEINETWDFVETAAMIANCDLIITCDTSVAHLAAGMGRPTWMLLVAVPDWRWGMEGDTSFWYPSMRLFRQRERGNWHEVMDRVATALEALATTWNKTPAPGQKVSSLHVPVAFAELIDKITILEIKSERLKGTG</sequence>
<dbReference type="InterPro" id="IPR011990">
    <property type="entry name" value="TPR-like_helical_dom_sf"/>
</dbReference>
<dbReference type="AlphaFoldDB" id="A0A1T1D2Y4"/>
<dbReference type="SUPFAM" id="SSF48452">
    <property type="entry name" value="TPR-like"/>
    <property type="match status" value="1"/>
</dbReference>
<dbReference type="EMBL" id="MWLE01000058">
    <property type="protein sequence ID" value="OOV35118.1"/>
    <property type="molecule type" value="Genomic_DNA"/>
</dbReference>
<comment type="caution">
    <text evidence="3">The sequence shown here is derived from an EMBL/GenBank/DDBJ whole genome shotgun (WGS) entry which is preliminary data.</text>
</comment>
<dbReference type="Pfam" id="PF00515">
    <property type="entry name" value="TPR_1"/>
    <property type="match status" value="1"/>
</dbReference>
<feature type="repeat" description="TPR" evidence="1">
    <location>
        <begin position="143"/>
        <end position="176"/>
    </location>
</feature>
<dbReference type="Pfam" id="PF01075">
    <property type="entry name" value="Glyco_transf_9"/>
    <property type="match status" value="1"/>
</dbReference>
<feature type="repeat" description="TPR" evidence="1">
    <location>
        <begin position="75"/>
        <end position="108"/>
    </location>
</feature>
<dbReference type="InterPro" id="IPR002201">
    <property type="entry name" value="Glyco_trans_9"/>
</dbReference>
<dbReference type="Gene3D" id="3.40.50.2000">
    <property type="entry name" value="Glycogen Phosphorylase B"/>
    <property type="match status" value="1"/>
</dbReference>
<dbReference type="Pfam" id="PF13181">
    <property type="entry name" value="TPR_8"/>
    <property type="match status" value="1"/>
</dbReference>
<evidence type="ECO:0000256" key="2">
    <source>
        <dbReference type="SAM" id="MobiDB-lite"/>
    </source>
</evidence>
<proteinExistence type="predicted"/>
<dbReference type="SUPFAM" id="SSF53756">
    <property type="entry name" value="UDP-Glycosyltransferase/glycogen phosphorylase"/>
    <property type="match status" value="1"/>
</dbReference>
<dbReference type="SMART" id="SM00028">
    <property type="entry name" value="TPR"/>
    <property type="match status" value="4"/>
</dbReference>
<dbReference type="PROSITE" id="PS50293">
    <property type="entry name" value="TPR_REGION"/>
    <property type="match status" value="3"/>
</dbReference>
<dbReference type="PANTHER" id="PTHR44998:SF1">
    <property type="entry name" value="UDP-N-ACETYLGLUCOSAMINE--PEPTIDE N-ACETYLGLUCOSAMINYLTRANSFERASE 110 KDA SUBUNIT"/>
    <property type="match status" value="1"/>
</dbReference>
<dbReference type="PANTHER" id="PTHR44998">
    <property type="match status" value="1"/>
</dbReference>
<accession>A0A1T1D2Y4</accession>
<feature type="compositionally biased region" description="Basic residues" evidence="2">
    <location>
        <begin position="1"/>
        <end position="10"/>
    </location>
</feature>
<feature type="non-terminal residue" evidence="3">
    <location>
        <position position="534"/>
    </location>
</feature>